<evidence type="ECO:0000313" key="2">
    <source>
        <dbReference type="EMBL" id="RTE68483.1"/>
    </source>
</evidence>
<comment type="caution">
    <text evidence="2">The sequence shown here is derived from an EMBL/GenBank/DDBJ whole genome shotgun (WGS) entry which is preliminary data.</text>
</comment>
<keyword evidence="3" id="KW-1185">Reference proteome</keyword>
<feature type="region of interest" description="Disordered" evidence="1">
    <location>
        <begin position="23"/>
        <end position="78"/>
    </location>
</feature>
<gene>
    <name evidence="2" type="ORF">BHE90_017139</name>
</gene>
<reference evidence="2 3" key="1">
    <citation type="submission" date="2017-06" db="EMBL/GenBank/DDBJ databases">
        <title>Comparative genomic analysis of Ambrosia Fusariam Clade fungi.</title>
        <authorList>
            <person name="Stajich J.E."/>
            <person name="Carrillo J."/>
            <person name="Kijimoto T."/>
            <person name="Eskalen A."/>
            <person name="O'Donnell K."/>
            <person name="Kasson M."/>
        </authorList>
    </citation>
    <scope>NUCLEOTIDE SEQUENCE [LARGE SCALE GENOMIC DNA]</scope>
    <source>
        <strain evidence="2 3">UCR1854</strain>
    </source>
</reference>
<dbReference type="InterPro" id="IPR011009">
    <property type="entry name" value="Kinase-like_dom_sf"/>
</dbReference>
<feature type="compositionally biased region" description="Basic and acidic residues" evidence="1">
    <location>
        <begin position="45"/>
        <end position="54"/>
    </location>
</feature>
<accession>A0A430KYH0</accession>
<dbReference type="EMBL" id="MIKF01000826">
    <property type="protein sequence ID" value="RTE68483.1"/>
    <property type="molecule type" value="Genomic_DNA"/>
</dbReference>
<protein>
    <recommendedName>
        <fullName evidence="4">Protein kinase domain-containing protein</fullName>
    </recommendedName>
</protein>
<dbReference type="Gene3D" id="1.10.510.10">
    <property type="entry name" value="Transferase(Phosphotransferase) domain 1"/>
    <property type="match status" value="1"/>
</dbReference>
<dbReference type="SUPFAM" id="SSF56112">
    <property type="entry name" value="Protein kinase-like (PK-like)"/>
    <property type="match status" value="1"/>
</dbReference>
<dbReference type="AlphaFoldDB" id="A0A430KYH0"/>
<sequence>MSSEDGKRRTRFVISPSAAKLASITEAPSWRGAPSITKNPPPTEAIREEARPPFKPENAFTGDGGAIRARPPDKVDGISPREHYRECFRISLGFHKNIAAVQKRLATSTKNTQGALLWKLSGPNARDEVAMVQSIKHENFVKALAVYGEGDDFTIAFEFVPISLSEVVANRRLDESELACILKQVSF</sequence>
<evidence type="ECO:0008006" key="4">
    <source>
        <dbReference type="Google" id="ProtNLM"/>
    </source>
</evidence>
<name>A0A430KYH0_9HYPO</name>
<evidence type="ECO:0000256" key="1">
    <source>
        <dbReference type="SAM" id="MobiDB-lite"/>
    </source>
</evidence>
<organism evidence="2 3">
    <name type="scientific">Fusarium euwallaceae</name>
    <dbReference type="NCBI Taxonomy" id="1147111"/>
    <lineage>
        <taxon>Eukaryota</taxon>
        <taxon>Fungi</taxon>
        <taxon>Dikarya</taxon>
        <taxon>Ascomycota</taxon>
        <taxon>Pezizomycotina</taxon>
        <taxon>Sordariomycetes</taxon>
        <taxon>Hypocreomycetidae</taxon>
        <taxon>Hypocreales</taxon>
        <taxon>Nectriaceae</taxon>
        <taxon>Fusarium</taxon>
        <taxon>Fusarium solani species complex</taxon>
    </lineage>
</organism>
<dbReference type="Proteomes" id="UP000287124">
    <property type="component" value="Unassembled WGS sequence"/>
</dbReference>
<evidence type="ECO:0000313" key="3">
    <source>
        <dbReference type="Proteomes" id="UP000287124"/>
    </source>
</evidence>
<proteinExistence type="predicted"/>